<reference evidence="2 3" key="1">
    <citation type="submission" date="2017-08" db="EMBL/GenBank/DDBJ databases">
        <title>Draft genome sequences of 64 type strains of genus Staph aureus.</title>
        <authorList>
            <person name="Cole K."/>
            <person name="Golubchik T."/>
            <person name="Russell J."/>
            <person name="Foster D."/>
            <person name="Llewelyn M."/>
            <person name="Wilson D."/>
            <person name="Crook D."/>
            <person name="Paul J."/>
        </authorList>
    </citation>
    <scope>NUCLEOTIDE SEQUENCE [LARGE SCALE GENOMIC DNA]</scope>
    <source>
        <strain evidence="2 3">DSM 29875</strain>
    </source>
</reference>
<organism evidence="2 3">
    <name type="scientific">Staphylococcus argensis</name>
    <dbReference type="NCBI Taxonomy" id="1607738"/>
    <lineage>
        <taxon>Bacteria</taxon>
        <taxon>Bacillati</taxon>
        <taxon>Bacillota</taxon>
        <taxon>Bacilli</taxon>
        <taxon>Bacillales</taxon>
        <taxon>Staphylococcaceae</taxon>
        <taxon>Staphylococcus</taxon>
    </lineage>
</organism>
<sequence length="66" mass="7702">MDNIEEVIKKYFWVCLVSIIPMTLIMNVLPKHTFFEILLSLIIVILSSIGLSTIILYIIYICQKQE</sequence>
<dbReference type="AlphaFoldDB" id="A0A2K4FCA2"/>
<dbReference type="OrthoDB" id="9959800at2"/>
<keyword evidence="3" id="KW-1185">Reference proteome</keyword>
<accession>A0A2K4FCA2</accession>
<dbReference type="GeneID" id="98299073"/>
<evidence type="ECO:0000313" key="3">
    <source>
        <dbReference type="Proteomes" id="UP000242712"/>
    </source>
</evidence>
<proteinExistence type="predicted"/>
<keyword evidence="1" id="KW-0472">Membrane</keyword>
<name>A0A2K4FCA2_9STAP</name>
<keyword evidence="1" id="KW-0812">Transmembrane</keyword>
<dbReference type="RefSeq" id="WP_103371938.1">
    <property type="nucleotide sequence ID" value="NZ_CBCRVO010000002.1"/>
</dbReference>
<protein>
    <submittedName>
        <fullName evidence="2">Uncharacterized protein</fullName>
    </submittedName>
</protein>
<feature type="transmembrane region" description="Helical" evidence="1">
    <location>
        <begin position="12"/>
        <end position="29"/>
    </location>
</feature>
<gene>
    <name evidence="2" type="ORF">CD039_08365</name>
</gene>
<comment type="caution">
    <text evidence="2">The sequence shown here is derived from an EMBL/GenBank/DDBJ whole genome shotgun (WGS) entry which is preliminary data.</text>
</comment>
<evidence type="ECO:0000256" key="1">
    <source>
        <dbReference type="SAM" id="Phobius"/>
    </source>
</evidence>
<dbReference type="Pfam" id="PF19470">
    <property type="entry name" value="DUF6007"/>
    <property type="match status" value="1"/>
</dbReference>
<dbReference type="EMBL" id="PPPX01000011">
    <property type="protein sequence ID" value="POA08990.1"/>
    <property type="molecule type" value="Genomic_DNA"/>
</dbReference>
<dbReference type="InterPro" id="IPR046049">
    <property type="entry name" value="DUF6007"/>
</dbReference>
<feature type="transmembrane region" description="Helical" evidence="1">
    <location>
        <begin position="35"/>
        <end position="60"/>
    </location>
</feature>
<dbReference type="Proteomes" id="UP000242712">
    <property type="component" value="Unassembled WGS sequence"/>
</dbReference>
<evidence type="ECO:0000313" key="2">
    <source>
        <dbReference type="EMBL" id="POA08990.1"/>
    </source>
</evidence>
<keyword evidence="1" id="KW-1133">Transmembrane helix</keyword>